<keyword evidence="4" id="KW-1185">Reference proteome</keyword>
<feature type="region of interest" description="Disordered" evidence="1">
    <location>
        <begin position="424"/>
        <end position="451"/>
    </location>
</feature>
<evidence type="ECO:0008006" key="5">
    <source>
        <dbReference type="Google" id="ProtNLM"/>
    </source>
</evidence>
<evidence type="ECO:0000256" key="2">
    <source>
        <dbReference type="SAM" id="SignalP"/>
    </source>
</evidence>
<feature type="signal peptide" evidence="2">
    <location>
        <begin position="1"/>
        <end position="32"/>
    </location>
</feature>
<accession>A0A1C6RII6</accession>
<evidence type="ECO:0000313" key="3">
    <source>
        <dbReference type="EMBL" id="SCL16974.1"/>
    </source>
</evidence>
<dbReference type="OrthoDB" id="3319807at2"/>
<reference evidence="4" key="1">
    <citation type="submission" date="2016-06" db="EMBL/GenBank/DDBJ databases">
        <authorList>
            <person name="Varghese N."/>
            <person name="Submissions Spin"/>
        </authorList>
    </citation>
    <scope>NUCLEOTIDE SEQUENCE [LARGE SCALE GENOMIC DNA]</scope>
    <source>
        <strain evidence="4">DSM 45431</strain>
    </source>
</reference>
<gene>
    <name evidence="3" type="ORF">GA0070624_1178</name>
</gene>
<organism evidence="3 4">
    <name type="scientific">Micromonospora rhizosphaerae</name>
    <dbReference type="NCBI Taxonomy" id="568872"/>
    <lineage>
        <taxon>Bacteria</taxon>
        <taxon>Bacillati</taxon>
        <taxon>Actinomycetota</taxon>
        <taxon>Actinomycetes</taxon>
        <taxon>Micromonosporales</taxon>
        <taxon>Micromonosporaceae</taxon>
        <taxon>Micromonospora</taxon>
    </lineage>
</organism>
<keyword evidence="2" id="KW-0732">Signal</keyword>
<proteinExistence type="predicted"/>
<dbReference type="EMBL" id="FMHV01000002">
    <property type="protein sequence ID" value="SCL16974.1"/>
    <property type="molecule type" value="Genomic_DNA"/>
</dbReference>
<dbReference type="RefSeq" id="WP_091337322.1">
    <property type="nucleotide sequence ID" value="NZ_FMHV01000002.1"/>
</dbReference>
<dbReference type="STRING" id="568872.GA0070624_1178"/>
<dbReference type="AlphaFoldDB" id="A0A1C6RII6"/>
<dbReference type="Proteomes" id="UP000199413">
    <property type="component" value="Unassembled WGS sequence"/>
</dbReference>
<feature type="chain" id="PRO_5008744814" description="DUF11 domain-containing protein" evidence="2">
    <location>
        <begin position="33"/>
        <end position="451"/>
    </location>
</feature>
<sequence>MRPLRVPRATRLGAATLAALTTVAALPAPASADTGPGWVSGWLGDTTIGASGAPGRTALFNLSSSADAVSPRATFDVAGLAGVATATFPDWCVTGASTVTCPMPPDATQDEWGINGNVPIVLRALPGAADGASGTIGYTPLADGLDAWAQQATVTVHAGPDAIDLVDEYIDGADTGDRLAMPVAVLSAGDQPVDDLRITFRFPVGLEPAAYRNCQYGARDQLSTIVVCKVGGLLAPGARYEVPGGFATTVGPAAVGDKRIVQSVAPADSAGPLPEGVTFSRRDADQSLRLRQAAEPVDVIGPDHQYASGQYYLRDIHGAFDVVALGASATGAVGDTVRVQVGLRNDGPGVPDGTISGDNAARFVFTPPAGTTVTGSPAGCWLWGDEESDEVSTTWYCPKPGGVFAAGETFLVAFDLRIDGPTGAPGEVRLQSPYPRTDDNPANDIAPVTVG</sequence>
<evidence type="ECO:0000313" key="4">
    <source>
        <dbReference type="Proteomes" id="UP000199413"/>
    </source>
</evidence>
<name>A0A1C6RII6_9ACTN</name>
<protein>
    <recommendedName>
        <fullName evidence="5">DUF11 domain-containing protein</fullName>
    </recommendedName>
</protein>
<evidence type="ECO:0000256" key="1">
    <source>
        <dbReference type="SAM" id="MobiDB-lite"/>
    </source>
</evidence>